<dbReference type="SUPFAM" id="SSF55874">
    <property type="entry name" value="ATPase domain of HSP90 chaperone/DNA topoisomerase II/histidine kinase"/>
    <property type="match status" value="1"/>
</dbReference>
<feature type="transmembrane region" description="Helical" evidence="1">
    <location>
        <begin position="200"/>
        <end position="218"/>
    </location>
</feature>
<feature type="transmembrane region" description="Helical" evidence="1">
    <location>
        <begin position="92"/>
        <end position="116"/>
    </location>
</feature>
<dbReference type="GeneID" id="86062445"/>
<organism evidence="3 4">
    <name type="scientific">Hungatella effluvii</name>
    <dbReference type="NCBI Taxonomy" id="1096246"/>
    <lineage>
        <taxon>Bacteria</taxon>
        <taxon>Bacillati</taxon>
        <taxon>Bacillota</taxon>
        <taxon>Clostridia</taxon>
        <taxon>Lachnospirales</taxon>
        <taxon>Lachnospiraceae</taxon>
        <taxon>Hungatella</taxon>
    </lineage>
</organism>
<dbReference type="InterPro" id="IPR036890">
    <property type="entry name" value="HATPase_C_sf"/>
</dbReference>
<keyword evidence="1" id="KW-1133">Transmembrane helix</keyword>
<dbReference type="InterPro" id="IPR032834">
    <property type="entry name" value="NatK-like_C"/>
</dbReference>
<comment type="caution">
    <text evidence="3">The sequence shown here is derived from an EMBL/GenBank/DDBJ whole genome shotgun (WGS) entry which is preliminary data.</text>
</comment>
<evidence type="ECO:0000256" key="1">
    <source>
        <dbReference type="SAM" id="Phobius"/>
    </source>
</evidence>
<accession>A0A2V3Y347</accession>
<sequence length="437" mass="49785">MAGIQLISCIRFSMQLFIGESVFVIGCERKDKFLIRLLSGLLTYFVLAFLIFHICSSIPGANPVILILYYGCLFLLTLGLMKWCYSVNLAEILFAGVCGYATQHIAFALITIIQTLTGFSLSVVPDFIFVRVLPYVTVSLLIYFCVIRRYEGKGELKNRDIRMILLALAILFTVVIISVLVDHAMFRGNSSLLQNVFCKVYAIVCSLLAIFIAYYMSVQNRILHENEMMESLLHNMGEQQKLSRETINIINLKCHDLKYRISKIPRIENVDDQQEYINDVKGALEIYDNIYQTGNDALDLVLTEKGLLCNEYNIKLSCMVDGSILGFISTTDVYALFGNLLDNAIECVVKEPDEEKRIISISVSQRNHGNYIHVENYCGEKVVFEAGLPLTTKKETAYHGFGVRSIKYIVEKYSGTLLMREEKKRFYVDIIFYPEQS</sequence>
<keyword evidence="1" id="KW-0812">Transmembrane</keyword>
<dbReference type="PANTHER" id="PTHR40448">
    <property type="entry name" value="TWO-COMPONENT SENSOR HISTIDINE KINASE"/>
    <property type="match status" value="1"/>
</dbReference>
<evidence type="ECO:0000259" key="2">
    <source>
        <dbReference type="Pfam" id="PF14501"/>
    </source>
</evidence>
<protein>
    <submittedName>
        <fullName evidence="3">GHKL domain-containing protein</fullName>
    </submittedName>
</protein>
<reference evidence="3 4" key="1">
    <citation type="submission" date="2018-05" db="EMBL/GenBank/DDBJ databases">
        <title>Genomic Encyclopedia of Type Strains, Phase IV (KMG-IV): sequencing the most valuable type-strain genomes for metagenomic binning, comparative biology and taxonomic classification.</title>
        <authorList>
            <person name="Goeker M."/>
        </authorList>
    </citation>
    <scope>NUCLEOTIDE SEQUENCE [LARGE SCALE GENOMIC DNA]</scope>
    <source>
        <strain evidence="3 4">DSM 24995</strain>
    </source>
</reference>
<gene>
    <name evidence="3" type="ORF">DFR60_10835</name>
</gene>
<proteinExistence type="predicted"/>
<evidence type="ECO:0000313" key="4">
    <source>
        <dbReference type="Proteomes" id="UP000248057"/>
    </source>
</evidence>
<feature type="transmembrane region" description="Helical" evidence="1">
    <location>
        <begin position="161"/>
        <end position="180"/>
    </location>
</feature>
<dbReference type="CDD" id="cd16935">
    <property type="entry name" value="HATPase_AgrC-ComD-like"/>
    <property type="match status" value="1"/>
</dbReference>
<dbReference type="GO" id="GO:0042802">
    <property type="term" value="F:identical protein binding"/>
    <property type="evidence" value="ECO:0007669"/>
    <property type="project" value="TreeGrafter"/>
</dbReference>
<dbReference type="EMBL" id="QJKD01000008">
    <property type="protein sequence ID" value="PXX51952.1"/>
    <property type="molecule type" value="Genomic_DNA"/>
</dbReference>
<feature type="transmembrane region" description="Helical" evidence="1">
    <location>
        <begin position="33"/>
        <end position="54"/>
    </location>
</feature>
<name>A0A2V3Y347_9FIRM</name>
<dbReference type="RefSeq" id="WP_110323775.1">
    <property type="nucleotide sequence ID" value="NZ_QJKD01000008.1"/>
</dbReference>
<dbReference type="Gene3D" id="3.30.565.10">
    <property type="entry name" value="Histidine kinase-like ATPase, C-terminal domain"/>
    <property type="match status" value="1"/>
</dbReference>
<feature type="transmembrane region" description="Helical" evidence="1">
    <location>
        <begin position="128"/>
        <end position="149"/>
    </location>
</feature>
<dbReference type="PANTHER" id="PTHR40448:SF1">
    <property type="entry name" value="TWO-COMPONENT SENSOR HISTIDINE KINASE"/>
    <property type="match status" value="1"/>
</dbReference>
<dbReference type="AlphaFoldDB" id="A0A2V3Y347"/>
<dbReference type="Proteomes" id="UP000248057">
    <property type="component" value="Unassembled WGS sequence"/>
</dbReference>
<evidence type="ECO:0000313" key="3">
    <source>
        <dbReference type="EMBL" id="PXX51952.1"/>
    </source>
</evidence>
<feature type="transmembrane region" description="Helical" evidence="1">
    <location>
        <begin position="60"/>
        <end position="80"/>
    </location>
</feature>
<keyword evidence="4" id="KW-1185">Reference proteome</keyword>
<keyword evidence="1" id="KW-0472">Membrane</keyword>
<dbReference type="Pfam" id="PF14501">
    <property type="entry name" value="HATPase_c_5"/>
    <property type="match status" value="1"/>
</dbReference>
<feature type="domain" description="Sensor histidine kinase NatK-like C-terminal" evidence="2">
    <location>
        <begin position="330"/>
        <end position="432"/>
    </location>
</feature>